<keyword evidence="8" id="KW-0378">Hydrolase</keyword>
<dbReference type="Pfam" id="PF13558">
    <property type="entry name" value="SbcC_Walker_B"/>
    <property type="match status" value="1"/>
</dbReference>
<evidence type="ECO:0000256" key="4">
    <source>
        <dbReference type="ARBA" id="ARBA00009439"/>
    </source>
</evidence>
<dbReference type="InterPro" id="IPR027417">
    <property type="entry name" value="P-loop_NTPase"/>
</dbReference>
<keyword evidence="12" id="KW-0539">Nucleus</keyword>
<organism evidence="15 16">
    <name type="scientific">Holothuria leucospilota</name>
    <name type="common">Black long sea cucumber</name>
    <name type="synonym">Mertensiothuria leucospilota</name>
    <dbReference type="NCBI Taxonomy" id="206669"/>
    <lineage>
        <taxon>Eukaryota</taxon>
        <taxon>Metazoa</taxon>
        <taxon>Echinodermata</taxon>
        <taxon>Eleutherozoa</taxon>
        <taxon>Echinozoa</taxon>
        <taxon>Holothuroidea</taxon>
        <taxon>Aspidochirotacea</taxon>
        <taxon>Aspidochirotida</taxon>
        <taxon>Holothuriidae</taxon>
        <taxon>Holothuria</taxon>
    </lineage>
</organism>
<evidence type="ECO:0000256" key="12">
    <source>
        <dbReference type="ARBA" id="ARBA00023242"/>
    </source>
</evidence>
<evidence type="ECO:0000256" key="13">
    <source>
        <dbReference type="ARBA" id="ARBA00049360"/>
    </source>
</evidence>
<accession>A0A9Q1H050</accession>
<reference evidence="15" key="1">
    <citation type="submission" date="2021-10" db="EMBL/GenBank/DDBJ databases">
        <title>Tropical sea cucumber genome reveals ecological adaptation and Cuvierian tubules defense mechanism.</title>
        <authorList>
            <person name="Chen T."/>
        </authorList>
    </citation>
    <scope>NUCLEOTIDE SEQUENCE</scope>
    <source>
        <strain evidence="15">Nanhai2018</strain>
        <tissue evidence="15">Muscle</tissue>
    </source>
</reference>
<evidence type="ECO:0000256" key="11">
    <source>
        <dbReference type="ARBA" id="ARBA00023204"/>
    </source>
</evidence>
<evidence type="ECO:0000256" key="3">
    <source>
        <dbReference type="ARBA" id="ARBA00004286"/>
    </source>
</evidence>
<dbReference type="GO" id="GO:0070192">
    <property type="term" value="P:chromosome organization involved in meiotic cell cycle"/>
    <property type="evidence" value="ECO:0007669"/>
    <property type="project" value="TreeGrafter"/>
</dbReference>
<evidence type="ECO:0000256" key="6">
    <source>
        <dbReference type="ARBA" id="ARBA00022723"/>
    </source>
</evidence>
<dbReference type="GO" id="GO:0003691">
    <property type="term" value="F:double-stranded telomeric DNA binding"/>
    <property type="evidence" value="ECO:0007669"/>
    <property type="project" value="TreeGrafter"/>
</dbReference>
<dbReference type="SUPFAM" id="SSF52540">
    <property type="entry name" value="P-loop containing nucleoside triphosphate hydrolases"/>
    <property type="match status" value="1"/>
</dbReference>
<evidence type="ECO:0000256" key="7">
    <source>
        <dbReference type="ARBA" id="ARBA00022763"/>
    </source>
</evidence>
<evidence type="ECO:0000256" key="10">
    <source>
        <dbReference type="ARBA" id="ARBA00023054"/>
    </source>
</evidence>
<dbReference type="OrthoDB" id="18797at2759"/>
<dbReference type="GO" id="GO:0000722">
    <property type="term" value="P:telomere maintenance via recombination"/>
    <property type="evidence" value="ECO:0007669"/>
    <property type="project" value="TreeGrafter"/>
</dbReference>
<gene>
    <name evidence="15" type="ORF">HOLleu_30835</name>
</gene>
<evidence type="ECO:0000313" key="16">
    <source>
        <dbReference type="Proteomes" id="UP001152320"/>
    </source>
</evidence>
<keyword evidence="7" id="KW-0227">DNA damage</keyword>
<dbReference type="EMBL" id="JAIZAY010000015">
    <property type="protein sequence ID" value="KAJ8028558.1"/>
    <property type="molecule type" value="Genomic_DNA"/>
</dbReference>
<sequence>MKKEDALVRIQDEVKTISENVQEVERFTREINRYTSSGKSEELESNKSKIDDLKEELSKEEQEESNLKKTIDQLKEDIVGEEVKERELYDNIQLKKKRSEVDEVNGNLKNLEEQRGSMDSTGLVREKHRLNNKLASLFKERNQADGRQSVLKEEVKKIETELNSEKYRTAEEKFTDVMIKLKTLEVTNKDLDKYSKALDTAIMKYHKLKMEEINKIIKEYWRMTYKGNDIDYIEIRSEADTSVSSTTTRKSYNYRVVMVKGDTEMDMRGRCSAGQKVLASLIIRLALAETFCLSCGILALDEPTTNLDRVNIEGLAHALVDIIKSRESQRNFQLIVITHDEDFVELLGRSDYADYFYRVTKNNE</sequence>
<keyword evidence="9" id="KW-0862">Zinc</keyword>
<keyword evidence="5" id="KW-0158">Chromosome</keyword>
<dbReference type="GO" id="GO:0016787">
    <property type="term" value="F:hydrolase activity"/>
    <property type="evidence" value="ECO:0007669"/>
    <property type="project" value="UniProtKB-KW"/>
</dbReference>
<keyword evidence="10" id="KW-0175">Coiled coil</keyword>
<evidence type="ECO:0000256" key="1">
    <source>
        <dbReference type="ARBA" id="ARBA00001947"/>
    </source>
</evidence>
<dbReference type="AlphaFoldDB" id="A0A9Q1H050"/>
<proteinExistence type="inferred from homology"/>
<dbReference type="Gene3D" id="3.40.50.300">
    <property type="entry name" value="P-loop containing nucleotide triphosphate hydrolases"/>
    <property type="match status" value="1"/>
</dbReference>
<dbReference type="PANTHER" id="PTHR18867:SF12">
    <property type="entry name" value="DNA REPAIR PROTEIN RAD50"/>
    <property type="match status" value="1"/>
</dbReference>
<comment type="cofactor">
    <cofactor evidence="1">
        <name>Zn(2+)</name>
        <dbReference type="ChEBI" id="CHEBI:29105"/>
    </cofactor>
</comment>
<dbReference type="GO" id="GO:0007004">
    <property type="term" value="P:telomere maintenance via telomerase"/>
    <property type="evidence" value="ECO:0007669"/>
    <property type="project" value="TreeGrafter"/>
</dbReference>
<evidence type="ECO:0000256" key="9">
    <source>
        <dbReference type="ARBA" id="ARBA00022833"/>
    </source>
</evidence>
<comment type="catalytic activity">
    <reaction evidence="13">
        <text>ATP + H2O = ADP + phosphate + H(+)</text>
        <dbReference type="Rhea" id="RHEA:13065"/>
        <dbReference type="ChEBI" id="CHEBI:15377"/>
        <dbReference type="ChEBI" id="CHEBI:15378"/>
        <dbReference type="ChEBI" id="CHEBI:30616"/>
        <dbReference type="ChEBI" id="CHEBI:43474"/>
        <dbReference type="ChEBI" id="CHEBI:456216"/>
    </reaction>
</comment>
<dbReference type="FunFam" id="3.40.50.300:FF:000947">
    <property type="entry name" value="DNA repair protein RAD50"/>
    <property type="match status" value="1"/>
</dbReference>
<keyword evidence="16" id="KW-1185">Reference proteome</keyword>
<dbReference type="Proteomes" id="UP001152320">
    <property type="component" value="Chromosome 15"/>
</dbReference>
<evidence type="ECO:0000256" key="5">
    <source>
        <dbReference type="ARBA" id="ARBA00022454"/>
    </source>
</evidence>
<dbReference type="PANTHER" id="PTHR18867">
    <property type="entry name" value="RAD50"/>
    <property type="match status" value="1"/>
</dbReference>
<dbReference type="GO" id="GO:0046872">
    <property type="term" value="F:metal ion binding"/>
    <property type="evidence" value="ECO:0007669"/>
    <property type="project" value="UniProtKB-KW"/>
</dbReference>
<evidence type="ECO:0000256" key="14">
    <source>
        <dbReference type="SAM" id="MobiDB-lite"/>
    </source>
</evidence>
<dbReference type="GO" id="GO:0000794">
    <property type="term" value="C:condensed nuclear chromosome"/>
    <property type="evidence" value="ECO:0007669"/>
    <property type="project" value="TreeGrafter"/>
</dbReference>
<dbReference type="GO" id="GO:0006302">
    <property type="term" value="P:double-strand break repair"/>
    <property type="evidence" value="ECO:0007669"/>
    <property type="project" value="TreeGrafter"/>
</dbReference>
<evidence type="ECO:0000313" key="15">
    <source>
        <dbReference type="EMBL" id="KAJ8028558.1"/>
    </source>
</evidence>
<name>A0A9Q1H050_HOLLE</name>
<evidence type="ECO:0000256" key="2">
    <source>
        <dbReference type="ARBA" id="ARBA00004123"/>
    </source>
</evidence>
<keyword evidence="11" id="KW-0234">DNA repair</keyword>
<dbReference type="GO" id="GO:0043047">
    <property type="term" value="F:single-stranded telomeric DNA binding"/>
    <property type="evidence" value="ECO:0007669"/>
    <property type="project" value="TreeGrafter"/>
</dbReference>
<comment type="subcellular location">
    <subcellularLocation>
        <location evidence="3">Chromosome</location>
    </subcellularLocation>
    <subcellularLocation>
        <location evidence="2">Nucleus</location>
    </subcellularLocation>
</comment>
<feature type="compositionally biased region" description="Basic and acidic residues" evidence="14">
    <location>
        <begin position="39"/>
        <end position="65"/>
    </location>
</feature>
<comment type="caution">
    <text evidence="15">The sequence shown here is derived from an EMBL/GenBank/DDBJ whole genome shotgun (WGS) entry which is preliminary data.</text>
</comment>
<comment type="similarity">
    <text evidence="4">Belongs to the SMC family. RAD50 subfamily.</text>
</comment>
<dbReference type="GO" id="GO:0030870">
    <property type="term" value="C:Mre11 complex"/>
    <property type="evidence" value="ECO:0007669"/>
    <property type="project" value="UniProtKB-ARBA"/>
</dbReference>
<evidence type="ECO:0000256" key="8">
    <source>
        <dbReference type="ARBA" id="ARBA00022801"/>
    </source>
</evidence>
<dbReference type="GO" id="GO:0051880">
    <property type="term" value="F:G-quadruplex DNA binding"/>
    <property type="evidence" value="ECO:0007669"/>
    <property type="project" value="TreeGrafter"/>
</dbReference>
<keyword evidence="6" id="KW-0479">Metal-binding</keyword>
<feature type="region of interest" description="Disordered" evidence="14">
    <location>
        <begin position="33"/>
        <end position="65"/>
    </location>
</feature>
<protein>
    <submittedName>
        <fullName evidence="15">DNA repair protein RAD50</fullName>
    </submittedName>
</protein>